<dbReference type="OrthoDB" id="7428686at2"/>
<dbReference type="STRING" id="1044.EH31_12050"/>
<comment type="caution">
    <text evidence="1">The sequence shown here is derived from an EMBL/GenBank/DDBJ whole genome shotgun (WGS) entry which is preliminary data.</text>
</comment>
<evidence type="ECO:0000313" key="2">
    <source>
        <dbReference type="Proteomes" id="UP000027647"/>
    </source>
</evidence>
<accession>A0A074M7I0</accession>
<reference evidence="1 2" key="1">
    <citation type="submission" date="2014-04" db="EMBL/GenBank/DDBJ databases">
        <title>A comprehensive comparison of genomes of Erythrobacter spp. strains.</title>
        <authorList>
            <person name="Zheng Q."/>
        </authorList>
    </citation>
    <scope>NUCLEOTIDE SEQUENCE [LARGE SCALE GENOMIC DNA]</scope>
    <source>
        <strain evidence="1 2">DSM 6997</strain>
    </source>
</reference>
<evidence type="ECO:0000313" key="1">
    <source>
        <dbReference type="EMBL" id="KEO89374.1"/>
    </source>
</evidence>
<dbReference type="EMBL" id="JMIW01000005">
    <property type="protein sequence ID" value="KEO89374.1"/>
    <property type="molecule type" value="Genomic_DNA"/>
</dbReference>
<dbReference type="eggNOG" id="ENOG5031C12">
    <property type="taxonomic scope" value="Bacteria"/>
</dbReference>
<organism evidence="1 2">
    <name type="scientific">Erythrobacter longus</name>
    <dbReference type="NCBI Taxonomy" id="1044"/>
    <lineage>
        <taxon>Bacteria</taxon>
        <taxon>Pseudomonadati</taxon>
        <taxon>Pseudomonadota</taxon>
        <taxon>Alphaproteobacteria</taxon>
        <taxon>Sphingomonadales</taxon>
        <taxon>Erythrobacteraceae</taxon>
        <taxon>Erythrobacter/Porphyrobacter group</taxon>
        <taxon>Erythrobacter</taxon>
    </lineage>
</organism>
<protein>
    <submittedName>
        <fullName evidence="1">Uncharacterized protein</fullName>
    </submittedName>
</protein>
<sequence length="183" mass="19857">MTSEGLRTGSAVREVRFSKRANGGDYGQAVGEAVALDLPNGGTLFALLSGADGSSDHGGQHVWHIMRQIDDDLIELWPTAPKTSDPRIAYPAPMLVTFDDLSDPTSVKRVDPDDLAASFGEGVSLSRVTIEATDQPVTDRLADRLAKLGIKPDHSLDNDFKSTTNPTLAQRLAYRHFKREIAK</sequence>
<dbReference type="Proteomes" id="UP000027647">
    <property type="component" value="Unassembled WGS sequence"/>
</dbReference>
<keyword evidence="2" id="KW-1185">Reference proteome</keyword>
<gene>
    <name evidence="1" type="ORF">EH31_12050</name>
</gene>
<proteinExistence type="predicted"/>
<dbReference type="AlphaFoldDB" id="A0A074M7I0"/>
<name>A0A074M7I0_ERYLO</name>